<proteinExistence type="predicted"/>
<evidence type="ECO:0000313" key="3">
    <source>
        <dbReference type="Proteomes" id="UP001595453"/>
    </source>
</evidence>
<evidence type="ECO:0000313" key="2">
    <source>
        <dbReference type="EMBL" id="MFC3032723.1"/>
    </source>
</evidence>
<keyword evidence="1" id="KW-0732">Signal</keyword>
<comment type="caution">
    <text evidence="2">The sequence shown here is derived from an EMBL/GenBank/DDBJ whole genome shotgun (WGS) entry which is preliminary data.</text>
</comment>
<sequence>MKLSYFLLSSIFVSGAGLAADYNADVKLFGDELSKWHVSLEGTFGKEISLQSGDGNLLNIMVLEVNQNFAEVTLSVNTPDFSVSPAFTVELNRQSVFSFDKSKLEILIKKDNLNDIKREN</sequence>
<feature type="chain" id="PRO_5046279711" evidence="1">
    <location>
        <begin position="20"/>
        <end position="120"/>
    </location>
</feature>
<keyword evidence="3" id="KW-1185">Reference proteome</keyword>
<reference evidence="3" key="1">
    <citation type="journal article" date="2019" name="Int. J. Syst. Evol. Microbiol.">
        <title>The Global Catalogue of Microorganisms (GCM) 10K type strain sequencing project: providing services to taxonomists for standard genome sequencing and annotation.</title>
        <authorList>
            <consortium name="The Broad Institute Genomics Platform"/>
            <consortium name="The Broad Institute Genome Sequencing Center for Infectious Disease"/>
            <person name="Wu L."/>
            <person name="Ma J."/>
        </authorList>
    </citation>
    <scope>NUCLEOTIDE SEQUENCE [LARGE SCALE GENOMIC DNA]</scope>
    <source>
        <strain evidence="3">KCTC 42730</strain>
    </source>
</reference>
<name>A0ABV7CJN8_9GAMM</name>
<dbReference type="Proteomes" id="UP001595453">
    <property type="component" value="Unassembled WGS sequence"/>
</dbReference>
<feature type="signal peptide" evidence="1">
    <location>
        <begin position="1"/>
        <end position="19"/>
    </location>
</feature>
<accession>A0ABV7CJN8</accession>
<dbReference type="RefSeq" id="WP_377123505.1">
    <property type="nucleotide sequence ID" value="NZ_JBHRSD010000014.1"/>
</dbReference>
<organism evidence="2 3">
    <name type="scientific">Pseudoalteromonas fenneropenaei</name>
    <dbReference type="NCBI Taxonomy" id="1737459"/>
    <lineage>
        <taxon>Bacteria</taxon>
        <taxon>Pseudomonadati</taxon>
        <taxon>Pseudomonadota</taxon>
        <taxon>Gammaproteobacteria</taxon>
        <taxon>Alteromonadales</taxon>
        <taxon>Pseudoalteromonadaceae</taxon>
        <taxon>Pseudoalteromonas</taxon>
    </lineage>
</organism>
<protein>
    <submittedName>
        <fullName evidence="2">Uncharacterized protein</fullName>
    </submittedName>
</protein>
<gene>
    <name evidence="2" type="ORF">ACFOEE_09335</name>
</gene>
<dbReference type="EMBL" id="JBHRSD010000014">
    <property type="protein sequence ID" value="MFC3032723.1"/>
    <property type="molecule type" value="Genomic_DNA"/>
</dbReference>
<evidence type="ECO:0000256" key="1">
    <source>
        <dbReference type="SAM" id="SignalP"/>
    </source>
</evidence>